<dbReference type="SUPFAM" id="SSF51905">
    <property type="entry name" value="FAD/NAD(P)-binding domain"/>
    <property type="match status" value="1"/>
</dbReference>
<dbReference type="Proteomes" id="UP000265614">
    <property type="component" value="Unassembled WGS sequence"/>
</dbReference>
<dbReference type="AlphaFoldDB" id="A0A3A3YXM4"/>
<dbReference type="PANTHER" id="PTHR42685:SF22">
    <property type="entry name" value="CONDITIONED MEDIUM FACTOR RECEPTOR 1"/>
    <property type="match status" value="1"/>
</dbReference>
<proteinExistence type="predicted"/>
<accession>A0A3A3YXM4</accession>
<dbReference type="OrthoDB" id="9795712at2"/>
<dbReference type="GO" id="GO:0071949">
    <property type="term" value="F:FAD binding"/>
    <property type="evidence" value="ECO:0007669"/>
    <property type="project" value="InterPro"/>
</dbReference>
<sequence length="374" mass="38142">MGRVWDLVVVGAGPAGSAAALGALTARPRARVLLLDRADFPRDKPCGDGIAPHALDVLARLGVHGVVDGYRPVAGLRLAPPAGAPVAGRMARPAHVVPRRVLDARLVAAATARGAVLERRRVRSLVREVGRVLVDGEVAARAVVGADGAHSVVRRLVGAGEPGRVALALRGYAPVAADAPDAQVIAFGPGAGPTYAWSFPVGDGRANVGYGTVLGTGPAPTRQGLLDGLERLLPGAGAGGRDWRAHHLPLSSHRPRQPDGPVLLAGDALSLVNPVTGEGIYYAVLSGALAGAAAVRPGDPGRAYRRSLDRALGRHLRHTALAARIVARPRLLAAGLAASGRDGRAFDDLVELGLGGGTLTPRVLGGTLRALVPG</sequence>
<dbReference type="Gene3D" id="3.50.50.60">
    <property type="entry name" value="FAD/NAD(P)-binding domain"/>
    <property type="match status" value="1"/>
</dbReference>
<dbReference type="PANTHER" id="PTHR42685">
    <property type="entry name" value="GERANYLGERANYL DIPHOSPHATE REDUCTASE"/>
    <property type="match status" value="1"/>
</dbReference>
<dbReference type="EMBL" id="QZEZ01000012">
    <property type="protein sequence ID" value="RJK92755.1"/>
    <property type="molecule type" value="Genomic_DNA"/>
</dbReference>
<feature type="domain" description="FAD-binding" evidence="1">
    <location>
        <begin position="7"/>
        <end position="183"/>
    </location>
</feature>
<dbReference type="InterPro" id="IPR050407">
    <property type="entry name" value="Geranylgeranyl_reductase"/>
</dbReference>
<protein>
    <submittedName>
        <fullName evidence="2">NAD(P)/FAD-dependent oxidoreductase</fullName>
    </submittedName>
</protein>
<comment type="caution">
    <text evidence="2">The sequence shown here is derived from an EMBL/GenBank/DDBJ whole genome shotgun (WGS) entry which is preliminary data.</text>
</comment>
<dbReference type="InterPro" id="IPR036188">
    <property type="entry name" value="FAD/NAD-bd_sf"/>
</dbReference>
<dbReference type="InterPro" id="IPR002938">
    <property type="entry name" value="FAD-bd"/>
</dbReference>
<evidence type="ECO:0000313" key="3">
    <source>
        <dbReference type="Proteomes" id="UP000265614"/>
    </source>
</evidence>
<evidence type="ECO:0000313" key="2">
    <source>
        <dbReference type="EMBL" id="RJK92755.1"/>
    </source>
</evidence>
<reference evidence="2 3" key="1">
    <citation type="submission" date="2018-09" db="EMBL/GenBank/DDBJ databases">
        <title>YIM 75000 draft genome.</title>
        <authorList>
            <person name="Tang S."/>
            <person name="Feng Y."/>
        </authorList>
    </citation>
    <scope>NUCLEOTIDE SEQUENCE [LARGE SCALE GENOMIC DNA]</scope>
    <source>
        <strain evidence="2 3">YIM 75000</strain>
    </source>
</reference>
<dbReference type="Pfam" id="PF01494">
    <property type="entry name" value="FAD_binding_3"/>
    <property type="match status" value="1"/>
</dbReference>
<dbReference type="PRINTS" id="PR00420">
    <property type="entry name" value="RNGMNOXGNASE"/>
</dbReference>
<dbReference type="GO" id="GO:0016628">
    <property type="term" value="F:oxidoreductase activity, acting on the CH-CH group of donors, NAD or NADP as acceptor"/>
    <property type="evidence" value="ECO:0007669"/>
    <property type="project" value="InterPro"/>
</dbReference>
<organism evidence="2 3">
    <name type="scientific">Vallicoccus soli</name>
    <dbReference type="NCBI Taxonomy" id="2339232"/>
    <lineage>
        <taxon>Bacteria</taxon>
        <taxon>Bacillati</taxon>
        <taxon>Actinomycetota</taxon>
        <taxon>Actinomycetes</taxon>
        <taxon>Motilibacterales</taxon>
        <taxon>Vallicoccaceae</taxon>
        <taxon>Vallicoccus</taxon>
    </lineage>
</organism>
<evidence type="ECO:0000259" key="1">
    <source>
        <dbReference type="Pfam" id="PF01494"/>
    </source>
</evidence>
<gene>
    <name evidence="2" type="ORF">D5H78_17945</name>
</gene>
<name>A0A3A3YXM4_9ACTN</name>
<keyword evidence="3" id="KW-1185">Reference proteome</keyword>
<dbReference type="InterPro" id="IPR011777">
    <property type="entry name" value="Geranylgeranyl_Rdtase_fam"/>
</dbReference>
<dbReference type="NCBIfam" id="TIGR02032">
    <property type="entry name" value="GG-red-SF"/>
    <property type="match status" value="1"/>
</dbReference>
<dbReference type="RefSeq" id="WP_119951890.1">
    <property type="nucleotide sequence ID" value="NZ_QZEZ01000012.1"/>
</dbReference>